<evidence type="ECO:0000256" key="1">
    <source>
        <dbReference type="ARBA" id="ARBA00022490"/>
    </source>
</evidence>
<reference evidence="6" key="1">
    <citation type="submission" date="2014-03" db="EMBL/GenBank/DDBJ databases">
        <authorList>
            <person name="Casaregola S."/>
        </authorList>
    </citation>
    <scope>NUCLEOTIDE SEQUENCE [LARGE SCALE GENOMIC DNA]</scope>
    <source>
        <strain evidence="6">CLIB 918</strain>
    </source>
</reference>
<evidence type="ECO:0000256" key="2">
    <source>
        <dbReference type="ARBA" id="ARBA00022540"/>
    </source>
</evidence>
<dbReference type="InterPro" id="IPR024969">
    <property type="entry name" value="EIF3F/CSN6-like_C"/>
</dbReference>
<dbReference type="SMART" id="SM00232">
    <property type="entry name" value="JAB_MPN"/>
    <property type="match status" value="1"/>
</dbReference>
<dbReference type="STRING" id="1173061.A0A0J9XJL6"/>
<comment type="function">
    <text evidence="4">Component of the eukaryotic translation initiation factor 3 (eIF-3) complex, which is involved in protein synthesis of a specialized repertoire of mRNAs and, together with other initiation factors, stimulates binding of mRNA and methionyl-tRNAi to the 40S ribosome. The eIF-3 complex specifically targets and initiates translation of a subset of mRNAs involved in cell proliferation.</text>
</comment>
<dbReference type="Pfam" id="PF13012">
    <property type="entry name" value="MitMem_reg"/>
    <property type="match status" value="1"/>
</dbReference>
<comment type="caution">
    <text evidence="6">The sequence shown here is derived from an EMBL/GenBank/DDBJ whole genome shotgun (WGS) entry which is preliminary data.</text>
</comment>
<dbReference type="GO" id="GO:0016282">
    <property type="term" value="C:eukaryotic 43S preinitiation complex"/>
    <property type="evidence" value="ECO:0007669"/>
    <property type="project" value="UniProtKB-UniRule"/>
</dbReference>
<proteinExistence type="inferred from homology"/>
<dbReference type="GO" id="GO:0033290">
    <property type="term" value="C:eukaryotic 48S preinitiation complex"/>
    <property type="evidence" value="ECO:0007669"/>
    <property type="project" value="UniProtKB-UniRule"/>
</dbReference>
<dbReference type="InterPro" id="IPR027531">
    <property type="entry name" value="eIF3f"/>
</dbReference>
<evidence type="ECO:0000313" key="6">
    <source>
        <dbReference type="EMBL" id="CDO57459.1"/>
    </source>
</evidence>
<dbReference type="Gene3D" id="3.40.140.10">
    <property type="entry name" value="Cytidine Deaminase, domain 2"/>
    <property type="match status" value="1"/>
</dbReference>
<comment type="similarity">
    <text evidence="4">Belongs to the eIF-3 subunit F family.</text>
</comment>
<organism evidence="6 7">
    <name type="scientific">Geotrichum candidum</name>
    <name type="common">Oospora lactis</name>
    <name type="synonym">Dipodascus geotrichum</name>
    <dbReference type="NCBI Taxonomy" id="1173061"/>
    <lineage>
        <taxon>Eukaryota</taxon>
        <taxon>Fungi</taxon>
        <taxon>Dikarya</taxon>
        <taxon>Ascomycota</taxon>
        <taxon>Saccharomycotina</taxon>
        <taxon>Dipodascomycetes</taxon>
        <taxon>Dipodascales</taxon>
        <taxon>Dipodascaceae</taxon>
        <taxon>Geotrichum</taxon>
    </lineage>
</organism>
<dbReference type="PANTHER" id="PTHR10540:SF6">
    <property type="entry name" value="EUKARYOTIC TRANSLATION INITIATION FACTOR 3 SUBUNIT F"/>
    <property type="match status" value="1"/>
</dbReference>
<dbReference type="Proteomes" id="UP000242525">
    <property type="component" value="Unassembled WGS sequence"/>
</dbReference>
<dbReference type="OrthoDB" id="25498at2759"/>
<evidence type="ECO:0000313" key="7">
    <source>
        <dbReference type="Proteomes" id="UP000242525"/>
    </source>
</evidence>
<name>A0A0J9XJL6_GEOCN</name>
<dbReference type="GO" id="GO:0000502">
    <property type="term" value="C:proteasome complex"/>
    <property type="evidence" value="ECO:0007669"/>
    <property type="project" value="UniProtKB-KW"/>
</dbReference>
<protein>
    <recommendedName>
        <fullName evidence="4">Eukaryotic translation initiation factor 3 subunit F</fullName>
        <shortName evidence="4">eIF3f</shortName>
    </recommendedName>
</protein>
<dbReference type="CDD" id="cd08064">
    <property type="entry name" value="MPN_eIF3f"/>
    <property type="match status" value="1"/>
</dbReference>
<dbReference type="PROSITE" id="PS50249">
    <property type="entry name" value="MPN"/>
    <property type="match status" value="1"/>
</dbReference>
<dbReference type="GO" id="GO:0031369">
    <property type="term" value="F:translation initiation factor binding"/>
    <property type="evidence" value="ECO:0007669"/>
    <property type="project" value="InterPro"/>
</dbReference>
<feature type="domain" description="MPN" evidence="5">
    <location>
        <begin position="28"/>
        <end position="164"/>
    </location>
</feature>
<evidence type="ECO:0000259" key="5">
    <source>
        <dbReference type="PROSITE" id="PS50249"/>
    </source>
</evidence>
<dbReference type="PANTHER" id="PTHR10540">
    <property type="entry name" value="EUKARYOTIC TRANSLATION INITIATION FACTOR 3 SUBUNIT F-RELATED"/>
    <property type="match status" value="1"/>
</dbReference>
<dbReference type="AlphaFoldDB" id="A0A0J9XJL6"/>
<keyword evidence="6" id="KW-0647">Proteasome</keyword>
<dbReference type="GO" id="GO:0003743">
    <property type="term" value="F:translation initiation factor activity"/>
    <property type="evidence" value="ECO:0007669"/>
    <property type="project" value="UniProtKB-UniRule"/>
</dbReference>
<dbReference type="GO" id="GO:0001732">
    <property type="term" value="P:formation of cytoplasmic translation initiation complex"/>
    <property type="evidence" value="ECO:0007669"/>
    <property type="project" value="UniProtKB-UniRule"/>
</dbReference>
<dbReference type="EMBL" id="CCBN010000021">
    <property type="protein sequence ID" value="CDO57459.1"/>
    <property type="molecule type" value="Genomic_DNA"/>
</dbReference>
<comment type="subcellular location">
    <subcellularLocation>
        <location evidence="4">Cytoplasm</location>
    </subcellularLocation>
</comment>
<dbReference type="Pfam" id="PF01398">
    <property type="entry name" value="JAB"/>
    <property type="match status" value="1"/>
</dbReference>
<keyword evidence="2 4" id="KW-0396">Initiation factor</keyword>
<keyword evidence="3 4" id="KW-0648">Protein biosynthesis</keyword>
<comment type="subunit">
    <text evidence="4">Component of the eukaryotic translation initiation factor 3 (eIF-3) complex.</text>
</comment>
<evidence type="ECO:0000256" key="4">
    <source>
        <dbReference type="HAMAP-Rule" id="MF_03005"/>
    </source>
</evidence>
<evidence type="ECO:0000256" key="3">
    <source>
        <dbReference type="ARBA" id="ARBA00022917"/>
    </source>
</evidence>
<dbReference type="InterPro" id="IPR000555">
    <property type="entry name" value="JAMM/MPN+_dom"/>
</dbReference>
<dbReference type="GO" id="GO:0008237">
    <property type="term" value="F:metallopeptidase activity"/>
    <property type="evidence" value="ECO:0007669"/>
    <property type="project" value="InterPro"/>
</dbReference>
<gene>
    <name evidence="6" type="ORF">BN980_GECA21s01550g</name>
</gene>
<dbReference type="GO" id="GO:0071541">
    <property type="term" value="C:eukaryotic translation initiation factor 3 complex, eIF3m"/>
    <property type="evidence" value="ECO:0007669"/>
    <property type="project" value="TreeGrafter"/>
</dbReference>
<dbReference type="HAMAP" id="MF_03005">
    <property type="entry name" value="eIF3f"/>
    <property type="match status" value="1"/>
</dbReference>
<accession>A0A0J9XJL6</accession>
<keyword evidence="7" id="KW-1185">Reference proteome</keyword>
<dbReference type="InterPro" id="IPR037518">
    <property type="entry name" value="MPN"/>
</dbReference>
<keyword evidence="1 4" id="KW-0963">Cytoplasm</keyword>
<sequence length="301" mass="33107">MSESFFFVPRPNTIVGSGNVSASLPTNVVVQVQAVFQILDHALHNSNAPQRVIGTLLGVRSDDGSEVEVRSTYAIPHNETNDEMTVDLEYLRSMYALHRRAYPKDVIVGWYATSNEINNLSSLLHSYYAELEGVFPHPPIHMIVPTYTDARDLTVSTYISASVGVNSENRGSSLFVPIPNEIKYTDSDKAGLATIAKAKDLPERSVSLVSDIRALESTVVEVIEMLERVSQYVQKVITGDAPGSIAIGKYLLKNLSLVPSVSSDNLEKLFNSHLQDVLMVVYLANTVKTQLQLSSRLTPLV</sequence>